<sequence>MGTWRVDSDLLARARFAVSQKAEVVCALEALVKPADPAARAFHGAHHVAFEAMLDERPVRRDLIANSFRPRRGDQPGWIANYLAAPPPAPEATFADELARVAATSDEALRVDLRDTMAGPLPGSLEMAGLTEQAATVMDWIWTHTLATDWPRRERLLRADIVARTGQLARHGWAAVLRDLGRNREWAGDGQLRINRFDRPTRVLPGDAELSFIPVTSNASWVGWTEPVRYAIYYPVAGRLAPGDAVRRGGLERLVGANRAALLRLLDQPLGTTHLAASTGLPVGAVGNHLRILLDAGVVARRRSGRHVLYWRTALGDSLTAAGGG</sequence>
<name>A0A6P2BMN3_9ACTN</name>
<evidence type="ECO:0000256" key="2">
    <source>
        <dbReference type="ARBA" id="ARBA00023125"/>
    </source>
</evidence>
<dbReference type="EMBL" id="RPFW01000009">
    <property type="protein sequence ID" value="TVZ00274.1"/>
    <property type="molecule type" value="Genomic_DNA"/>
</dbReference>
<dbReference type="PANTHER" id="PTHR43132:SF6">
    <property type="entry name" value="HTH-TYPE TRANSCRIPTIONAL REPRESSOR CZRA"/>
    <property type="match status" value="1"/>
</dbReference>
<accession>A0A6P2BMN3</accession>
<dbReference type="Proteomes" id="UP000460272">
    <property type="component" value="Unassembled WGS sequence"/>
</dbReference>
<feature type="domain" description="HTH arsR-type" evidence="4">
    <location>
        <begin position="249"/>
        <end position="324"/>
    </location>
</feature>
<dbReference type="InterPro" id="IPR036390">
    <property type="entry name" value="WH_DNA-bd_sf"/>
</dbReference>
<protein>
    <submittedName>
        <fullName evidence="5">Transcriptional regulator</fullName>
    </submittedName>
</protein>
<dbReference type="PANTHER" id="PTHR43132">
    <property type="entry name" value="ARSENICAL RESISTANCE OPERON REPRESSOR ARSR-RELATED"/>
    <property type="match status" value="1"/>
</dbReference>
<dbReference type="RefSeq" id="WP_145860947.1">
    <property type="nucleotide sequence ID" value="NZ_RPFW01000009.1"/>
</dbReference>
<dbReference type="Pfam" id="PF01022">
    <property type="entry name" value="HTH_5"/>
    <property type="match status" value="1"/>
</dbReference>
<gene>
    <name evidence="5" type="ORF">EAS64_37135</name>
</gene>
<comment type="caution">
    <text evidence="5">The sequence shown here is derived from an EMBL/GenBank/DDBJ whole genome shotgun (WGS) entry which is preliminary data.</text>
</comment>
<reference evidence="5 6" key="1">
    <citation type="submission" date="2018-11" db="EMBL/GenBank/DDBJ databases">
        <title>Trebonia kvetii gen.nov., sp.nov., a novel acidophilic actinobacterium, and proposal of the new actinobacterial family Treboniaceae fam. nov.</title>
        <authorList>
            <person name="Rapoport D."/>
            <person name="Sagova-Mareckova M."/>
            <person name="Sedlacek I."/>
            <person name="Provaznik J."/>
            <person name="Kralova S."/>
            <person name="Pavlinic D."/>
            <person name="Benes V."/>
            <person name="Kopecky J."/>
        </authorList>
    </citation>
    <scope>NUCLEOTIDE SEQUENCE [LARGE SCALE GENOMIC DNA]</scope>
    <source>
        <strain evidence="5 6">15Tr583</strain>
    </source>
</reference>
<evidence type="ECO:0000259" key="4">
    <source>
        <dbReference type="SMART" id="SM00418"/>
    </source>
</evidence>
<proteinExistence type="predicted"/>
<dbReference type="AlphaFoldDB" id="A0A6P2BMN3"/>
<dbReference type="CDD" id="cd00090">
    <property type="entry name" value="HTH_ARSR"/>
    <property type="match status" value="1"/>
</dbReference>
<dbReference type="InterPro" id="IPR036388">
    <property type="entry name" value="WH-like_DNA-bd_sf"/>
</dbReference>
<organism evidence="5 6">
    <name type="scientific">Trebonia kvetii</name>
    <dbReference type="NCBI Taxonomy" id="2480626"/>
    <lineage>
        <taxon>Bacteria</taxon>
        <taxon>Bacillati</taxon>
        <taxon>Actinomycetota</taxon>
        <taxon>Actinomycetes</taxon>
        <taxon>Streptosporangiales</taxon>
        <taxon>Treboniaceae</taxon>
        <taxon>Trebonia</taxon>
    </lineage>
</organism>
<keyword evidence="1" id="KW-0805">Transcription regulation</keyword>
<dbReference type="Gene3D" id="1.10.10.10">
    <property type="entry name" value="Winged helix-like DNA-binding domain superfamily/Winged helix DNA-binding domain"/>
    <property type="match status" value="1"/>
</dbReference>
<dbReference type="OrthoDB" id="3542816at2"/>
<dbReference type="GO" id="GO:0003677">
    <property type="term" value="F:DNA binding"/>
    <property type="evidence" value="ECO:0007669"/>
    <property type="project" value="UniProtKB-KW"/>
</dbReference>
<dbReference type="SUPFAM" id="SSF46785">
    <property type="entry name" value="Winged helix' DNA-binding domain"/>
    <property type="match status" value="1"/>
</dbReference>
<dbReference type="InterPro" id="IPR011991">
    <property type="entry name" value="ArsR-like_HTH"/>
</dbReference>
<evidence type="ECO:0000256" key="3">
    <source>
        <dbReference type="ARBA" id="ARBA00023163"/>
    </source>
</evidence>
<dbReference type="InterPro" id="IPR051011">
    <property type="entry name" value="Metal_resp_trans_reg"/>
</dbReference>
<evidence type="ECO:0000256" key="1">
    <source>
        <dbReference type="ARBA" id="ARBA00023015"/>
    </source>
</evidence>
<keyword evidence="6" id="KW-1185">Reference proteome</keyword>
<keyword evidence="2" id="KW-0238">DNA-binding</keyword>
<dbReference type="InterPro" id="IPR001845">
    <property type="entry name" value="HTH_ArsR_DNA-bd_dom"/>
</dbReference>
<dbReference type="GO" id="GO:0003700">
    <property type="term" value="F:DNA-binding transcription factor activity"/>
    <property type="evidence" value="ECO:0007669"/>
    <property type="project" value="InterPro"/>
</dbReference>
<evidence type="ECO:0000313" key="5">
    <source>
        <dbReference type="EMBL" id="TVZ00274.1"/>
    </source>
</evidence>
<evidence type="ECO:0000313" key="6">
    <source>
        <dbReference type="Proteomes" id="UP000460272"/>
    </source>
</evidence>
<keyword evidence="3" id="KW-0804">Transcription</keyword>
<dbReference type="SMART" id="SM00418">
    <property type="entry name" value="HTH_ARSR"/>
    <property type="match status" value="1"/>
</dbReference>